<reference evidence="2" key="1">
    <citation type="journal article" date="2021" name="Genome Biol. Evol.">
        <title>The assembled and annotated genome of the fairy-ring fungus Marasmius oreades.</title>
        <authorList>
            <person name="Hiltunen M."/>
            <person name="Ament-Velasquez S.L."/>
            <person name="Johannesson H."/>
        </authorList>
    </citation>
    <scope>NUCLEOTIDE SEQUENCE</scope>
    <source>
        <strain evidence="2">03SP1</strain>
    </source>
</reference>
<keyword evidence="3" id="KW-1185">Reference proteome</keyword>
<dbReference type="AlphaFoldDB" id="A0A9P7V105"/>
<organism evidence="2 3">
    <name type="scientific">Marasmius oreades</name>
    <name type="common">fairy-ring Marasmius</name>
    <dbReference type="NCBI Taxonomy" id="181124"/>
    <lineage>
        <taxon>Eukaryota</taxon>
        <taxon>Fungi</taxon>
        <taxon>Dikarya</taxon>
        <taxon>Basidiomycota</taxon>
        <taxon>Agaricomycotina</taxon>
        <taxon>Agaricomycetes</taxon>
        <taxon>Agaricomycetidae</taxon>
        <taxon>Agaricales</taxon>
        <taxon>Marasmiineae</taxon>
        <taxon>Marasmiaceae</taxon>
        <taxon>Marasmius</taxon>
    </lineage>
</organism>
<feature type="transmembrane region" description="Helical" evidence="1">
    <location>
        <begin position="40"/>
        <end position="58"/>
    </location>
</feature>
<evidence type="ECO:0000256" key="1">
    <source>
        <dbReference type="SAM" id="Phobius"/>
    </source>
</evidence>
<dbReference type="Proteomes" id="UP001049176">
    <property type="component" value="Chromosome 1"/>
</dbReference>
<gene>
    <name evidence="2" type="ORF">E1B28_000295</name>
</gene>
<evidence type="ECO:0000313" key="2">
    <source>
        <dbReference type="EMBL" id="KAG7098334.1"/>
    </source>
</evidence>
<accession>A0A9P7V105</accession>
<proteinExistence type="predicted"/>
<keyword evidence="1" id="KW-0472">Membrane</keyword>
<protein>
    <submittedName>
        <fullName evidence="2">Uncharacterized protein</fullName>
    </submittedName>
</protein>
<comment type="caution">
    <text evidence="2">The sequence shown here is derived from an EMBL/GenBank/DDBJ whole genome shotgun (WGS) entry which is preliminary data.</text>
</comment>
<dbReference type="RefSeq" id="XP_043014804.1">
    <property type="nucleotide sequence ID" value="XM_043146104.1"/>
</dbReference>
<evidence type="ECO:0000313" key="3">
    <source>
        <dbReference type="Proteomes" id="UP001049176"/>
    </source>
</evidence>
<keyword evidence="1" id="KW-0812">Transmembrane</keyword>
<keyword evidence="1" id="KW-1133">Transmembrane helix</keyword>
<name>A0A9P7V105_9AGAR</name>
<dbReference type="KEGG" id="more:E1B28_000295"/>
<sequence>MSDPQSIIHPTVLLTMDKGVNDSLALINLLKFDPTTTKTLALLAIALPVTCIVLWIRYPCITSAPLLNTARLAKETFDNWHFDGIIWRRRI</sequence>
<dbReference type="GeneID" id="66069371"/>
<dbReference type="EMBL" id="CM032181">
    <property type="protein sequence ID" value="KAG7098334.1"/>
    <property type="molecule type" value="Genomic_DNA"/>
</dbReference>